<evidence type="ECO:0008006" key="9">
    <source>
        <dbReference type="Google" id="ProtNLM"/>
    </source>
</evidence>
<feature type="coiled-coil region" evidence="1">
    <location>
        <begin position="2640"/>
        <end position="2696"/>
    </location>
</feature>
<dbReference type="SUPFAM" id="SSF52540">
    <property type="entry name" value="P-loop containing nucleoside triphosphate hydrolases"/>
    <property type="match status" value="2"/>
</dbReference>
<dbReference type="Gene3D" id="3.40.50.300">
    <property type="entry name" value="P-loop containing nucleotide triphosphate hydrolases"/>
    <property type="match status" value="5"/>
</dbReference>
<feature type="domain" description="Dynein heavy chain hydrolytic ATP-binding dynein motor region" evidence="4">
    <location>
        <begin position="1374"/>
        <end position="1565"/>
    </location>
</feature>
<dbReference type="Gene3D" id="1.20.58.1120">
    <property type="match status" value="1"/>
</dbReference>
<proteinExistence type="predicted"/>
<gene>
    <name evidence="7" type="ORF">M9Y10_041583</name>
</gene>
<dbReference type="InterPro" id="IPR026983">
    <property type="entry name" value="DHC"/>
</dbReference>
<evidence type="ECO:0000259" key="5">
    <source>
        <dbReference type="Pfam" id="PF18198"/>
    </source>
</evidence>
<dbReference type="InterPro" id="IPR041658">
    <property type="entry name" value="AAA_lid_11"/>
</dbReference>
<dbReference type="Pfam" id="PF08393">
    <property type="entry name" value="DHC_N2"/>
    <property type="match status" value="1"/>
</dbReference>
<keyword evidence="1" id="KW-0175">Coiled coil</keyword>
<dbReference type="PANTHER" id="PTHR10676:SF396">
    <property type="entry name" value="DYNEIN AXONEMAL HEAVY CHAIN 1"/>
    <property type="match status" value="1"/>
</dbReference>
<protein>
    <recommendedName>
        <fullName evidence="9">Dynein heavy chain family protein</fullName>
    </recommendedName>
</protein>
<evidence type="ECO:0000313" key="8">
    <source>
        <dbReference type="Proteomes" id="UP001470230"/>
    </source>
</evidence>
<dbReference type="Gene3D" id="1.10.287.2620">
    <property type="match status" value="1"/>
</dbReference>
<dbReference type="InterPro" id="IPR041228">
    <property type="entry name" value="Dynein_C"/>
</dbReference>
<keyword evidence="8" id="KW-1185">Reference proteome</keyword>
<dbReference type="Gene3D" id="1.20.140.100">
    <property type="entry name" value="Dynein heavy chain, N-terminal domain 2"/>
    <property type="match status" value="1"/>
</dbReference>
<evidence type="ECO:0000256" key="2">
    <source>
        <dbReference type="SAM" id="MobiDB-lite"/>
    </source>
</evidence>
<dbReference type="InterPro" id="IPR027417">
    <property type="entry name" value="P-loop_NTPase"/>
</dbReference>
<feature type="domain" description="Dynein heavy chain AAA lid" evidence="5">
    <location>
        <begin position="3536"/>
        <end position="3673"/>
    </location>
</feature>
<evidence type="ECO:0000313" key="7">
    <source>
        <dbReference type="EMBL" id="KAK8886123.1"/>
    </source>
</evidence>
<dbReference type="InterPro" id="IPR035699">
    <property type="entry name" value="AAA_6"/>
</dbReference>
<organism evidence="7 8">
    <name type="scientific">Tritrichomonas musculus</name>
    <dbReference type="NCBI Taxonomy" id="1915356"/>
    <lineage>
        <taxon>Eukaryota</taxon>
        <taxon>Metamonada</taxon>
        <taxon>Parabasalia</taxon>
        <taxon>Tritrichomonadida</taxon>
        <taxon>Tritrichomonadidae</taxon>
        <taxon>Tritrichomonas</taxon>
    </lineage>
</organism>
<sequence>MKSPNQTKDDSNIKVQNAPKIRKKSLAPPGINLNEKSLFDSTLIESNATHFNIIQPDVNSSETILRYNNPKLLAIGNKSKISKSYNKSPKITNLTRQSLPPITQGITSLLTNKPLADLPKPPMEVMEASKIQEEAERLSIDFHEDPVAYFSKRKDGRGHLFIYMKHAKDKDDPDYSPYELVKIPHSEVKRNYFTMSANGVTHVDVEGNTEHFSLDTWAREESIFKSIRKLKFFQNYYIWKPLRLWRCFIMKQRFNEILDRVIDQPTYYNASFPSVSIAFSVFKEKLDKIIMSKLLCLYSTKKYEIDEFTKQCETNLASLKDEFTDFISDVSVIINHLNQMISDPHLLKVRDNEFDEIRRKNPNISQLVVLERKKDSERIKRKEQMNSEVSFIANYLRMIDYMLLESLRESCFKAFRNAEVNCMQEQSAIFQIDLFFTENGEVSFKPSIEELTAEVSKQLRIAFKTMEELPRLLKSTSLRHILRNSSNIDIPSLFEEGPDFSIMTSCSTLIQEVEDHITKIINDAFKDSLSYANYFIDFYPLYDLGKSWNVRKLIVTSSGEIYNGPLSLSDCLSPDEDDEFLLHPERAPIVDFDAMKKLLNDLNFELERVGTIKAGNTRGILHVDSRNLKMILTPIPMKAISDIHAMLKDLMNFKTEVLNRVFKSYILRLKTEPTTLQSFVDFCELLSKTTNLIPQMKKEITFIDDLITMIIKMGYETLQNQLYTPFNAFQIEQENAMQVKTANYERFEFILSQLIKQQMRKVNKYKDRSINNIPTSVHETNCDFFSKQTTALKMKVEKFIPAIRDSIRFQEVLNLKTTDFPEMDEIQSNIDFAEKLIQATRVWDSLSTQIKDIPFAHINMDTLIDNSKQLEKEIENIREMIKKPSPFLSELSVDLQEFSPYLEQLQQLSQGRMQTRHWMQLFDECGQEYAYNPEITIHQLLSLGILANKESIKEITLTAQGEYRLEADFSSLKSHWDDVDLPINEDIPETDNDVRLGHLDTLLGDIDNTSVQLNSMMSNKFVQGIYENVYLLAQNLNNIIEILDKWQKFEKNWVVISNLKKKTELFDVLPGQEQSYEKIEEKWKGIIEHIKKNRKLFHVFSYPTLLDDFIEFGGLFETIFDSLSEFVDKKRESIPRLYFLSNDEIINLYSTTDFCSLSSEIVKMMMNITSLDMHSEKASIMPNSSSQSNFPDLKINGLIGEDGDNLTFMNSISCSSHIDEWIPTLFTSMKESTKEAVAVSLSLFSSTALNEWIMSVTSYIAVLTINVTFTRDIEDCFNNLEANPKGFINFQSSLRHKINDLINLMTTPLSKSELGKVSALLTNILFYFEKTKMLSDRVKDSSASQTWHDTLKYKYDTSSMDITILFGDNKWSHGHEFWGKVPKMMITPTVEHTLLNMCQSRVYKQIPLIFGPFGAGKNEIIRTFAFYLGKYVFSAASFPSFSNFFYSQVLKGAALSGSWVLFSEIDQLNPSSLSFMFDSIRAMNDSLKTNLPISNPYLNFCEMNSDTRIFLTTSLNSFLEEGKIPPQLRSYVRPISLSSPLVKRIIETKLITCGFLSSKEIADQLEGFVSSVIPLFNLTHSKLQHCLKIASAGQDLLRQLMHSNKVEFINYYEDSRTAEHFSIARSAFDHFQTIIEKRSIGLLIKILYSHFRLFESFIKFQNTITNPCNFYLDKVTSIIGDVILEASKTMGIDFPINYLIEKANFLFQMMMTSNCIIICGPPNSGKSLLIELMEKVYYSMISDADVINHFKGIRPWKICTIYQNSNTWDKVFGNSYKDRLDTIKWSYGTFQTALTNLNFFEHTHHRILRFDGYMTNKFSKFLYQFVSEDAEFRINSLGSFPADSSFHCIVETDDVCNLTPELLSVCGILPMKSLQVESVLLHVMKSVKFSYPSFPFSNACLHFKGKFSDEEFSFLLDIFSDISPYIIEKVISLPCLIDIIPIADKYSEKAGIYGLQYILNSSIKVLENGENAKFLMIRGFFDIFSSILQSDKIDEFDTWLVDQFNLPIPADWSEFEVTEQFLEAFPKPKLATCQIYGNKISPIDHSLLTSRVLVDFEEKGSVPLFIDDFVIPNPNFLIPSVTFNASIQTHSNVLLFGPSFSGKSSILSFMLHNSDVVCPIEITLTPIISTDDIIEIIQTQTNLVRKLKINLEPPKLFALVFSNIDSANISVLEFIRQLMATKKIQLTSHIDPKMLDEVQIEDFFVVIKATDISKIPSRFISHFTPIQLLEYPTSTKMYICKKAMNAFGINSDLIEIMNIIIDLLHITLSNILTIIILVSHLPQRAAASEEDKIIVFQVILSEIFFICFNCDNSKFDVFLKQAKPKFNEHNFGDAQEKFENDKIFAVVNYHFTQKIGKFTPKIIKLNDDSMMKKLSDLMHSNVSELTLSNFIKLSISLLKPGNHCIISSITGSARIALCKLFSSVFGFNFVDLNEEEKVSFLPTIKKNVHAAITENKTQLFVMRVNESNISEYNLLCSIFGALNIGHLFTIEEIDSLVQKCEQTEEKVEINKRREWMNKFKFIIKCKCRLVIAKDCQIIEDVKIFDKVRIIPPTMDSICENYIEKQNLRSLFISIWEKIDKFLPIHHVNQFYDFIKTFLKFYDSPVFESHFDITTALDFTNRLSSERSVYIESINSLQPELDSLKKSYNEQKKEIDAITSNFKEKRSKMNDVKQLKEKELRQKKNKLSELEEAIKKDEPALNDAIEEISKLTEKDVGPIKLAKISSFNSLKMILEILCILRRIGKDKTEEMLNDPSFPQLILEIKPEKVTHEMINQIKNYLNQEDLQKESMENVAPILSTILQFIQAIFNLVSHRFKLQSTQVEIEIRHNDLNAYLAYMEEEGNKIDDEDKSNKPTYDAFNELKEKMEKAQNEFNSIYSQKMKIDSILNGLDDIFESWKDYNEKFDKCNDKKCGDSILCALYLSYCGVCSLENRREIIKSATEELLKANIATSFKNPYEEITAKLTRKLTVTIANVELPQNILIEIEHIFNAPQPPLLIDPDGIIINSFLNANKAFIISVNSQFYESALTESMKDGKTLFITDVDNLHQRVSIISRLMRKSGEITLNNVKFSCNPNFRPIYVTNINEPEKIPVELLTRTTVINAYPSCLNYINNSIRKVFVNHFEPIHVSTLADIPKAETARNHTIIQSENEILQLIHKMSTNRQKSEKYSYLDDNETIDLLADAKKRYDEAKQLIKDTDESSKNMEKSLCNLSPIITLCNTMWFCLSRYMPKVQPYYKFSFSAFHKTIYSALHTFGTIRTAKLSDQQLKDVRKGLLDSLLRSLYPSLSLRDTIFFMFLTSFLSQHKKLSDLSQIIENLNDKIDSKYITEKKEEKEDSETDIIEKLKTVDISHFFDFAMTFVLQFFGDDLMNNFPIFQVDQINSQISTTPTMIFSSNRRNDVTSLIISHVMKLHKMDNFLTFSLSDDPIMITIIFDSIKQAMNRGSWVLLHYWTPSIRAAELLNEMLFLLHSASIHNNFRLIINAHTVHFLSPYLVMESNKLMIESYPSIKQTMKAAYDHFSSQIVSDNNVKVLKRLFYFSALTLAAMNFRSFVKPIGFKMFKENHITSLQEIIDYVKPLLLSESIPMRSLREFVQEIAFGSQIIETQDRRCLRAVLSSIYRNFLLGDSFTFLDQSSDESSVWVPVHDGAMVTYQNHSKGMPLFQTTDILMVHRKTAMPVLRWNMSLYLSKPFLAILEYDQIRSEKYSEKVEKKFKDTGAAIPSVICSSITDPKMVEADIEFSPILLFWINEIDFLNDILIVIEKDVKERNKSIEDDLMNDRVPSSWSEVSHLPTITNLKNFLIYLGEKRKFLIDCLEEPFVHQVNVRLIDNLQGFFAAYRHEFAFREGIDSNGLSFEFSLAKSSKSNESLILNGLYALNGKIEKDILVPPKSNESAAFYEFPPLRANLTNMPINKKGASSAFLCPLYKYLFMEGKIDYNSTLMFDGETQNYIMDVILPSECGDRYWLLNSTALYCHVPRNFV</sequence>
<name>A0ABR2K5H5_9EUKA</name>
<evidence type="ECO:0000259" key="3">
    <source>
        <dbReference type="Pfam" id="PF08393"/>
    </source>
</evidence>
<feature type="domain" description="Dynein heavy chain C-terminal" evidence="6">
    <location>
        <begin position="3708"/>
        <end position="3975"/>
    </location>
</feature>
<dbReference type="EMBL" id="JAPFFF010000007">
    <property type="protein sequence ID" value="KAK8886123.1"/>
    <property type="molecule type" value="Genomic_DNA"/>
</dbReference>
<dbReference type="InterPro" id="IPR042222">
    <property type="entry name" value="Dynein_2_N"/>
</dbReference>
<reference evidence="7 8" key="1">
    <citation type="submission" date="2024-04" db="EMBL/GenBank/DDBJ databases">
        <title>Tritrichomonas musculus Genome.</title>
        <authorList>
            <person name="Alves-Ferreira E."/>
            <person name="Grigg M."/>
            <person name="Lorenzi H."/>
            <person name="Galac M."/>
        </authorList>
    </citation>
    <scope>NUCLEOTIDE SEQUENCE [LARGE SCALE GENOMIC DNA]</scope>
    <source>
        <strain evidence="7 8">EAF2021</strain>
    </source>
</reference>
<dbReference type="Pfam" id="PF18199">
    <property type="entry name" value="Dynein_C"/>
    <property type="match status" value="1"/>
</dbReference>
<evidence type="ECO:0000259" key="4">
    <source>
        <dbReference type="Pfam" id="PF12774"/>
    </source>
</evidence>
<dbReference type="InterPro" id="IPR042228">
    <property type="entry name" value="Dynein_linker_3"/>
</dbReference>
<dbReference type="Gene3D" id="1.20.920.20">
    <property type="match status" value="1"/>
</dbReference>
<accession>A0ABR2K5H5</accession>
<dbReference type="PANTHER" id="PTHR10676">
    <property type="entry name" value="DYNEIN HEAVY CHAIN FAMILY PROTEIN"/>
    <property type="match status" value="1"/>
</dbReference>
<comment type="caution">
    <text evidence="7">The sequence shown here is derived from an EMBL/GenBank/DDBJ whole genome shotgun (WGS) entry which is preliminary data.</text>
</comment>
<dbReference type="Gene3D" id="3.20.180.20">
    <property type="entry name" value="Dynein heavy chain, N-terminal domain 2"/>
    <property type="match status" value="1"/>
</dbReference>
<dbReference type="InterPro" id="IPR042219">
    <property type="entry name" value="AAA_lid_11_sf"/>
</dbReference>
<evidence type="ECO:0000256" key="1">
    <source>
        <dbReference type="SAM" id="Coils"/>
    </source>
</evidence>
<dbReference type="Pfam" id="PF18198">
    <property type="entry name" value="AAA_lid_11"/>
    <property type="match status" value="1"/>
</dbReference>
<dbReference type="Proteomes" id="UP001470230">
    <property type="component" value="Unassembled WGS sequence"/>
</dbReference>
<dbReference type="Gene3D" id="1.10.8.720">
    <property type="entry name" value="Region D6 of dynein motor"/>
    <property type="match status" value="1"/>
</dbReference>
<dbReference type="InterPro" id="IPR013602">
    <property type="entry name" value="Dynein_heavy_linker"/>
</dbReference>
<feature type="region of interest" description="Disordered" evidence="2">
    <location>
        <begin position="1"/>
        <end position="20"/>
    </location>
</feature>
<dbReference type="Pfam" id="PF12774">
    <property type="entry name" value="AAA_6"/>
    <property type="match status" value="1"/>
</dbReference>
<evidence type="ECO:0000259" key="6">
    <source>
        <dbReference type="Pfam" id="PF18199"/>
    </source>
</evidence>
<feature type="domain" description="Dynein heavy chain linker" evidence="3">
    <location>
        <begin position="823"/>
        <end position="1237"/>
    </location>
</feature>